<dbReference type="GO" id="GO:0008168">
    <property type="term" value="F:methyltransferase activity"/>
    <property type="evidence" value="ECO:0007669"/>
    <property type="project" value="UniProtKB-KW"/>
</dbReference>
<dbReference type="PATRIC" id="fig|662476.7.peg.89"/>
<dbReference type="PANTHER" id="PTHR42912">
    <property type="entry name" value="METHYLTRANSFERASE"/>
    <property type="match status" value="1"/>
</dbReference>
<reference evidence="3 4" key="1">
    <citation type="journal article" date="2014" name="PLoS Genet.">
        <title>Phylogenetically driven sequencing of extremely halophilic archaea reveals strategies for static and dynamic osmo-response.</title>
        <authorList>
            <person name="Becker E.A."/>
            <person name="Seitzer P.M."/>
            <person name="Tritt A."/>
            <person name="Larsen D."/>
            <person name="Krusor M."/>
            <person name="Yao A.I."/>
            <person name="Wu D."/>
            <person name="Madern D."/>
            <person name="Eisen J.A."/>
            <person name="Darling A.E."/>
            <person name="Facciotti M.T."/>
        </authorList>
    </citation>
    <scope>NUCLEOTIDE SEQUENCE [LARGE SCALE GENOMIC DNA]</scope>
    <source>
        <strain evidence="3 4">ATCC 33800</strain>
    </source>
</reference>
<sequence length="234" mass="25834">MADRSSGWLLRLSVEPPSPHPSRQNFPSSPPDFTVDSTDIRDEWAERSGEYSPAYYAYYGADETSELVQSILAEHVEQDAAVLEVGCSSGRHLAALAEAGYSDLTGVDINGDALDVLAETYPDLAATGSFHAMAIEEFVTDVADDTYDVVFSVETLQHLHPDVDWAFEELSRIVDDLLITVENEGGDPGEVNYVDDNVPLYYRDWNAVFTDCGLTEVDSIDGKRDTVRIFQVPE</sequence>
<dbReference type="InterPro" id="IPR029063">
    <property type="entry name" value="SAM-dependent_MTases_sf"/>
</dbReference>
<evidence type="ECO:0000256" key="1">
    <source>
        <dbReference type="SAM" id="MobiDB-lite"/>
    </source>
</evidence>
<evidence type="ECO:0000259" key="2">
    <source>
        <dbReference type="Pfam" id="PF13649"/>
    </source>
</evidence>
<protein>
    <submittedName>
        <fullName evidence="3">Type 11 methyltransferase</fullName>
    </submittedName>
</protein>
<dbReference type="InterPro" id="IPR050508">
    <property type="entry name" value="Methyltransf_Superfamily"/>
</dbReference>
<name>M0K434_9EURY</name>
<dbReference type="Proteomes" id="UP000011659">
    <property type="component" value="Unassembled WGS sequence"/>
</dbReference>
<gene>
    <name evidence="3" type="ORF">C436_00450</name>
</gene>
<dbReference type="Gene3D" id="3.40.50.150">
    <property type="entry name" value="Vaccinia Virus protein VP39"/>
    <property type="match status" value="1"/>
</dbReference>
<feature type="domain" description="Methyltransferase" evidence="2">
    <location>
        <begin position="82"/>
        <end position="174"/>
    </location>
</feature>
<keyword evidence="4" id="KW-1185">Reference proteome</keyword>
<dbReference type="InterPro" id="IPR041698">
    <property type="entry name" value="Methyltransf_25"/>
</dbReference>
<feature type="region of interest" description="Disordered" evidence="1">
    <location>
        <begin position="1"/>
        <end position="34"/>
    </location>
</feature>
<dbReference type="Pfam" id="PF13649">
    <property type="entry name" value="Methyltransf_25"/>
    <property type="match status" value="1"/>
</dbReference>
<dbReference type="PANTHER" id="PTHR42912:SF80">
    <property type="entry name" value="METHYLTRANSFERASE DOMAIN-CONTAINING PROTEIN"/>
    <property type="match status" value="1"/>
</dbReference>
<keyword evidence="3" id="KW-0808">Transferase</keyword>
<comment type="caution">
    <text evidence="3">The sequence shown here is derived from an EMBL/GenBank/DDBJ whole genome shotgun (WGS) entry which is preliminary data.</text>
</comment>
<evidence type="ECO:0000313" key="4">
    <source>
        <dbReference type="Proteomes" id="UP000011659"/>
    </source>
</evidence>
<dbReference type="AlphaFoldDB" id="M0K434"/>
<keyword evidence="3" id="KW-0489">Methyltransferase</keyword>
<evidence type="ECO:0000313" key="3">
    <source>
        <dbReference type="EMBL" id="EMA16197.1"/>
    </source>
</evidence>
<dbReference type="CDD" id="cd02440">
    <property type="entry name" value="AdoMet_MTases"/>
    <property type="match status" value="1"/>
</dbReference>
<accession>M0K434</accession>
<dbReference type="SUPFAM" id="SSF53335">
    <property type="entry name" value="S-adenosyl-L-methionine-dependent methyltransferases"/>
    <property type="match status" value="1"/>
</dbReference>
<organism evidence="3 4">
    <name type="scientific">Haloarcula marismortui ATCC 33800</name>
    <dbReference type="NCBI Taxonomy" id="662476"/>
    <lineage>
        <taxon>Archaea</taxon>
        <taxon>Methanobacteriati</taxon>
        <taxon>Methanobacteriota</taxon>
        <taxon>Stenosarchaea group</taxon>
        <taxon>Halobacteria</taxon>
        <taxon>Halobacteriales</taxon>
        <taxon>Haloarculaceae</taxon>
        <taxon>Haloarcula</taxon>
    </lineage>
</organism>
<dbReference type="EMBL" id="AOLR01000002">
    <property type="protein sequence ID" value="EMA16197.1"/>
    <property type="molecule type" value="Genomic_DNA"/>
</dbReference>
<proteinExistence type="predicted"/>
<dbReference type="GO" id="GO:0032259">
    <property type="term" value="P:methylation"/>
    <property type="evidence" value="ECO:0007669"/>
    <property type="project" value="UniProtKB-KW"/>
</dbReference>